<dbReference type="PANTHER" id="PTHR22767">
    <property type="entry name" value="N-TERMINAL ACETYLTRANSFERASE-RELATED"/>
    <property type="match status" value="1"/>
</dbReference>
<accession>A0A813Q1Z0</accession>
<evidence type="ECO:0000256" key="1">
    <source>
        <dbReference type="ARBA" id="ARBA00006298"/>
    </source>
</evidence>
<dbReference type="OrthoDB" id="1874341at2759"/>
<evidence type="ECO:0000313" key="4">
    <source>
        <dbReference type="Proteomes" id="UP000663879"/>
    </source>
</evidence>
<dbReference type="Proteomes" id="UP000663879">
    <property type="component" value="Unassembled WGS sequence"/>
</dbReference>
<evidence type="ECO:0000256" key="2">
    <source>
        <dbReference type="SAM" id="Phobius"/>
    </source>
</evidence>
<comment type="caution">
    <text evidence="3">The sequence shown here is derived from an EMBL/GenBank/DDBJ whole genome shotgun (WGS) entry which is preliminary data.</text>
</comment>
<comment type="similarity">
    <text evidence="1">Belongs to the MDM20/NAA25 family.</text>
</comment>
<keyword evidence="4" id="KW-1185">Reference proteome</keyword>
<dbReference type="EMBL" id="CAJNOC010000430">
    <property type="protein sequence ID" value="CAF0760646.1"/>
    <property type="molecule type" value="Genomic_DNA"/>
</dbReference>
<sequence length="1009" mass="118000">MYRKRLKNVYELLESGNNKKVIQEVDKLVSSAANLNLGNKKKISPNEVGLAGYDEQTTLIIAKALKALALVRVGRKSDSDKLIDELLDTNTTDENVLSIIMQYCKETHQLSKIVLFYENAVSKFESDKSIQQTKQQEYEEILNSLFNAYIRNRDFKKQQQLALKLYKQTGKLMYNYWNAASYVLMSQFETKPEQKTLYLKLAEKLLEKAYVDQKMEYNGEFQLYLHILELLGKYSHAQQVINDFQQDLHLPKIGHPNFKFNKQILYFKNLKDLKNLKQFCENYFNEHKSANLDDWTIYLEYFEAIISMLKDETSQDSRLNLINEVFEFLKGLEKVKCVDLNENENIKLTGPCLAQIELFNQLILKHSFIELNESFLNRLKLLFLSYINMCSGKPGFYYEITKFNDLIRLSKLGDYILENLKILNDKCWPFTSVKSIYTCLSYWQMKRFLGKQENLSCQELVNLAGQLEEYYSSGLVFGKDLLPTAFQFVDEFLIMAIHIRYDVIMKYPETKNNESLLNLIAKLKLGLAKSPSNFQLKLLLLNLYTQLGAYDSIKKMYDSMEIKNIQYYSTSNLILFNNMRLGSFETSSNIYSNMSNFFTAGLFDLTSFMVNCYKYGTFLKSFELNSFLNELKKSLSLHICLTNNTIIQNFVLDQVKLKESESTELDLTSEMTDLSFKIDEFYKDLTQLSDVLSENGLIDSVNEKLLTDHSDTNVLYDWSPLNIREKTRQNRSALINEQIKLLKLRLYLIKYVHLFTKNDLEKIQSVKDELVNFEFSSNQSQEPDLEVFNTYSNYLNRFKLLGLDKVLRLFVNLTCDLSKNEKFLEKELLDGENSKLKQYKLDLVETFQSIESNLKIQIEQSNEKSAFKIENVNHLLECLSSIIEILSSLIIVLIACLINSFYRPIWNEKCKKSKKKKGPYLKYTQSIDCLYEMYEYMNEFLNKVLGNIDQVKVMLNLVEDSVSKVNENFSNNKTQIDMSDVVQSYKKSFDELRKIYSAKSKFLNRFSSK</sequence>
<feature type="transmembrane region" description="Helical" evidence="2">
    <location>
        <begin position="885"/>
        <end position="906"/>
    </location>
</feature>
<keyword evidence="2" id="KW-1133">Transmembrane helix</keyword>
<dbReference type="Pfam" id="PF09797">
    <property type="entry name" value="NatB_MDM20"/>
    <property type="match status" value="1"/>
</dbReference>
<keyword evidence="2" id="KW-0472">Membrane</keyword>
<dbReference type="GO" id="GO:0031416">
    <property type="term" value="C:NatB complex"/>
    <property type="evidence" value="ECO:0007669"/>
    <property type="project" value="TreeGrafter"/>
</dbReference>
<dbReference type="PANTHER" id="PTHR22767:SF3">
    <property type="entry name" value="N-ALPHA-ACETYLTRANSFERASE 25, NATB AUXILIARY SUBUNIT"/>
    <property type="match status" value="1"/>
</dbReference>
<protein>
    <recommendedName>
        <fullName evidence="5">N-alpha-acetyltransferase 25, NatB auxiliary subunit</fullName>
    </recommendedName>
</protein>
<name>A0A813Q1Z0_9BILA</name>
<evidence type="ECO:0000313" key="3">
    <source>
        <dbReference type="EMBL" id="CAF0760646.1"/>
    </source>
</evidence>
<keyword evidence="2" id="KW-0812">Transmembrane</keyword>
<dbReference type="AlphaFoldDB" id="A0A813Q1Z0"/>
<dbReference type="InterPro" id="IPR019183">
    <property type="entry name" value="NAA25_NatB_aux_su"/>
</dbReference>
<gene>
    <name evidence="3" type="ORF">OXX778_LOCUS4409</name>
</gene>
<evidence type="ECO:0008006" key="5">
    <source>
        <dbReference type="Google" id="ProtNLM"/>
    </source>
</evidence>
<organism evidence="3 4">
    <name type="scientific">Brachionus calyciflorus</name>
    <dbReference type="NCBI Taxonomy" id="104777"/>
    <lineage>
        <taxon>Eukaryota</taxon>
        <taxon>Metazoa</taxon>
        <taxon>Spiralia</taxon>
        <taxon>Gnathifera</taxon>
        <taxon>Rotifera</taxon>
        <taxon>Eurotatoria</taxon>
        <taxon>Monogononta</taxon>
        <taxon>Pseudotrocha</taxon>
        <taxon>Ploima</taxon>
        <taxon>Brachionidae</taxon>
        <taxon>Brachionus</taxon>
    </lineage>
</organism>
<reference evidence="3" key="1">
    <citation type="submission" date="2021-02" db="EMBL/GenBank/DDBJ databases">
        <authorList>
            <person name="Nowell W R."/>
        </authorList>
    </citation>
    <scope>NUCLEOTIDE SEQUENCE</scope>
    <source>
        <strain evidence="3">Ploen Becks lab</strain>
    </source>
</reference>
<proteinExistence type="inferred from homology"/>